<dbReference type="RefSeq" id="WP_210175618.1">
    <property type="nucleotide sequence ID" value="NZ_JAGJWX010000030.1"/>
</dbReference>
<sequence length="94" mass="10778">MKVLLISQPHKETQNHQNYTDHFGGITSVQTEMMTELPQSNRLFRINKSVFKCLQVRTRDNGTNHVDDHDAVILALFIKNTNDLTIADLELLNS</sequence>
<dbReference type="Proteomes" id="UP000810130">
    <property type="component" value="Unassembled WGS sequence"/>
</dbReference>
<comment type="caution">
    <text evidence="1">The sequence shown here is derived from an EMBL/GenBank/DDBJ whole genome shotgun (WGS) entry which is preliminary data.</text>
</comment>
<proteinExistence type="predicted"/>
<evidence type="ECO:0000313" key="1">
    <source>
        <dbReference type="EMBL" id="MBP2859394.1"/>
    </source>
</evidence>
<keyword evidence="2" id="KW-1185">Reference proteome</keyword>
<organism evidence="1 2">
    <name type="scientific">Dickeya oryzae</name>
    <dbReference type="NCBI Taxonomy" id="1240404"/>
    <lineage>
        <taxon>Bacteria</taxon>
        <taxon>Pseudomonadati</taxon>
        <taxon>Pseudomonadota</taxon>
        <taxon>Gammaproteobacteria</taxon>
        <taxon>Enterobacterales</taxon>
        <taxon>Pectobacteriaceae</taxon>
        <taxon>Dickeya</taxon>
    </lineage>
</organism>
<name>A0ABS5BG03_9GAMM</name>
<gene>
    <name evidence="1" type="ORF">J8657_17500</name>
</gene>
<protein>
    <submittedName>
        <fullName evidence="1">Uncharacterized protein</fullName>
    </submittedName>
</protein>
<evidence type="ECO:0000313" key="2">
    <source>
        <dbReference type="Proteomes" id="UP000810130"/>
    </source>
</evidence>
<reference evidence="1 2" key="1">
    <citation type="submission" date="2021-04" db="EMBL/GenBank/DDBJ databases">
        <title>Genomic and host-range diversity within the Dickeya zeae complex, identification of D. zeae and D. oryzae members, proposal of two novel subspecies D. zeae subsp. zeae subsp. nov. and D. zeae subsp. dombae subsp. nov.</title>
        <authorList>
            <person name="Van Gijsegem F."/>
            <person name="Hugouvieux-Cotte-Pattat N."/>
        </authorList>
    </citation>
    <scope>NUCLEOTIDE SEQUENCE [LARGE SCALE GENOMIC DNA]</scope>
    <source>
        <strain evidence="1 2">FVG03</strain>
    </source>
</reference>
<dbReference type="EMBL" id="JAGJWX010000030">
    <property type="protein sequence ID" value="MBP2859394.1"/>
    <property type="molecule type" value="Genomic_DNA"/>
</dbReference>
<accession>A0ABS5BG03</accession>